<reference evidence="2" key="1">
    <citation type="journal article" date="2019" name="Int. J. Syst. Evol. Microbiol.">
        <title>The Global Catalogue of Microorganisms (GCM) 10K type strain sequencing project: providing services to taxonomists for standard genome sequencing and annotation.</title>
        <authorList>
            <consortium name="The Broad Institute Genomics Platform"/>
            <consortium name="The Broad Institute Genome Sequencing Center for Infectious Disease"/>
            <person name="Wu L."/>
            <person name="Ma J."/>
        </authorList>
    </citation>
    <scope>NUCLEOTIDE SEQUENCE [LARGE SCALE GENOMIC DNA]</scope>
    <source>
        <strain evidence="2">KCTC 42423</strain>
    </source>
</reference>
<dbReference type="InterPro" id="IPR004375">
    <property type="entry name" value="NanQ/TabA/YiaL"/>
</dbReference>
<dbReference type="PANTHER" id="PTHR34986:SF1">
    <property type="entry name" value="PROTEIN YIAL"/>
    <property type="match status" value="1"/>
</dbReference>
<dbReference type="NCBIfam" id="TIGR00022">
    <property type="entry name" value="YhcH/YjgK/YiaL family protein"/>
    <property type="match status" value="1"/>
</dbReference>
<dbReference type="Pfam" id="PF04074">
    <property type="entry name" value="DUF386"/>
    <property type="match status" value="1"/>
</dbReference>
<accession>A0ABW5N5U9</accession>
<protein>
    <submittedName>
        <fullName evidence="1">YhcH/YjgK/YiaL family protein</fullName>
    </submittedName>
</protein>
<dbReference type="InterPro" id="IPR037012">
    <property type="entry name" value="NanQ/TabA/YiaL_sf"/>
</dbReference>
<dbReference type="SUPFAM" id="SSF51197">
    <property type="entry name" value="Clavaminate synthase-like"/>
    <property type="match status" value="1"/>
</dbReference>
<dbReference type="RefSeq" id="WP_378257752.1">
    <property type="nucleotide sequence ID" value="NZ_JBHSJV010000001.1"/>
</dbReference>
<evidence type="ECO:0000313" key="1">
    <source>
        <dbReference type="EMBL" id="MFD2590299.1"/>
    </source>
</evidence>
<keyword evidence="2" id="KW-1185">Reference proteome</keyword>
<proteinExistence type="predicted"/>
<dbReference type="EMBL" id="JBHULX010000004">
    <property type="protein sequence ID" value="MFD2590299.1"/>
    <property type="molecule type" value="Genomic_DNA"/>
</dbReference>
<name>A0ABW5N5U9_9FLAO</name>
<evidence type="ECO:0000313" key="2">
    <source>
        <dbReference type="Proteomes" id="UP001597459"/>
    </source>
</evidence>
<sequence>MIFDTIENRELYFDTPIFKEIFKKLKTLNANTPNGIYFKEDDYYFKVVGYDTKLQPSIIESHRREIDIQIMLSGKEQIKLYNIKDVNITVPYSAESDCEFYKSDNASNLALNLTPGYMAIFFPQDIHECQYAVNNEVEKIKKIVIKINEKLFTH</sequence>
<dbReference type="PANTHER" id="PTHR34986">
    <property type="entry name" value="EVOLVED BETA-GALACTOSIDASE SUBUNIT BETA"/>
    <property type="match status" value="1"/>
</dbReference>
<organism evidence="1 2">
    <name type="scientific">Aquimarina hainanensis</name>
    <dbReference type="NCBI Taxonomy" id="1578017"/>
    <lineage>
        <taxon>Bacteria</taxon>
        <taxon>Pseudomonadati</taxon>
        <taxon>Bacteroidota</taxon>
        <taxon>Flavobacteriia</taxon>
        <taxon>Flavobacteriales</taxon>
        <taxon>Flavobacteriaceae</taxon>
        <taxon>Aquimarina</taxon>
    </lineage>
</organism>
<comment type="caution">
    <text evidence="1">The sequence shown here is derived from an EMBL/GenBank/DDBJ whole genome shotgun (WGS) entry which is preliminary data.</text>
</comment>
<gene>
    <name evidence="1" type="ORF">ACFSTE_05610</name>
</gene>
<dbReference type="Proteomes" id="UP001597459">
    <property type="component" value="Unassembled WGS sequence"/>
</dbReference>
<dbReference type="Gene3D" id="2.60.120.370">
    <property type="entry name" value="YhcH/YjgK/YiaL"/>
    <property type="match status" value="1"/>
</dbReference>